<keyword evidence="4" id="KW-1185">Reference proteome</keyword>
<dbReference type="GO" id="GO:0000340">
    <property type="term" value="F:RNA 7-methylguanosine cap binding"/>
    <property type="evidence" value="ECO:0007669"/>
    <property type="project" value="TreeGrafter"/>
</dbReference>
<dbReference type="GO" id="GO:0016281">
    <property type="term" value="C:eukaryotic translation initiation factor 4F complex"/>
    <property type="evidence" value="ECO:0007669"/>
    <property type="project" value="TreeGrafter"/>
</dbReference>
<keyword evidence="1" id="KW-0694">RNA-binding</keyword>
<evidence type="ECO:0000256" key="2">
    <source>
        <dbReference type="SAM" id="MobiDB-lite"/>
    </source>
</evidence>
<proteinExistence type="inferred from homology"/>
<dbReference type="PANTHER" id="PTHR11960:SF71">
    <property type="entry name" value="TRANSLATION INITIATION FACTOR 4E"/>
    <property type="match status" value="1"/>
</dbReference>
<feature type="compositionally biased region" description="Basic and acidic residues" evidence="2">
    <location>
        <begin position="128"/>
        <end position="138"/>
    </location>
</feature>
<dbReference type="InterPro" id="IPR023398">
    <property type="entry name" value="TIF_eIF4e-like"/>
</dbReference>
<sequence>MSSPNATRVSNLVAHHTAEIERVSPQTSPVQSRASLPEGDGAADKAEPTSPTPKGKDLPATTEGEGELTAKKDEGGAGGEGADAQAANGALEDIAEGSAEAENDAAAATAGGADKKGDSAAAPAATQEAKDGKDEQAKDAAPTVPETTDVPLAKVKEGVDALGPHQQEVVRATLARAAEYPSELPLSASWTLFFSDTSGAAKSNSAAATKEAYHEGINPIFTATTVPELCGQYKAFKQAPKSKRAKAGDPETLGLTRPGMNLHFFRAGINPTWEDPYNEKGGRITISPSAALFDNIYERLVFLLAGAALELGTSDLLSTEGPSPGSKRPPTPGPPQEGQINGVVASRRARGDRIEIWLGGRKKKEPVPVEWLDRFKEVLANELDMPELRSSKYKKHF</sequence>
<comment type="caution">
    <text evidence="3">The sequence shown here is derived from an EMBL/GenBank/DDBJ whole genome shotgun (WGS) entry which is preliminary data.</text>
</comment>
<keyword evidence="1 3" id="KW-0396">Initiation factor</keyword>
<dbReference type="InterPro" id="IPR001040">
    <property type="entry name" value="TIF_eIF_4E"/>
</dbReference>
<evidence type="ECO:0000256" key="1">
    <source>
        <dbReference type="RuleBase" id="RU004374"/>
    </source>
</evidence>
<dbReference type="EMBL" id="SOZI01000001">
    <property type="protein sequence ID" value="TNY24651.1"/>
    <property type="molecule type" value="Genomic_DNA"/>
</dbReference>
<keyword evidence="1" id="KW-0648">Protein biosynthesis</keyword>
<protein>
    <submittedName>
        <fullName evidence="3">Translation initiation factor eIF 4e-like domain-containing protein</fullName>
    </submittedName>
</protein>
<dbReference type="Gene3D" id="3.30.760.10">
    <property type="entry name" value="RNA Cap, Translation Initiation Factor Eif4e"/>
    <property type="match status" value="1"/>
</dbReference>
<feature type="compositionally biased region" description="Polar residues" evidence="2">
    <location>
        <begin position="1"/>
        <end position="10"/>
    </location>
</feature>
<feature type="compositionally biased region" description="Polar residues" evidence="2">
    <location>
        <begin position="24"/>
        <end position="34"/>
    </location>
</feature>
<evidence type="ECO:0000313" key="4">
    <source>
        <dbReference type="Proteomes" id="UP000311382"/>
    </source>
</evidence>
<accession>A0A5C5G9Q3</accession>
<comment type="similarity">
    <text evidence="1">Belongs to the eukaryotic initiation factor 4E family.</text>
</comment>
<feature type="compositionally biased region" description="Acidic residues" evidence="2">
    <location>
        <begin position="93"/>
        <end position="103"/>
    </location>
</feature>
<feature type="region of interest" description="Disordered" evidence="2">
    <location>
        <begin position="315"/>
        <end position="343"/>
    </location>
</feature>
<dbReference type="GO" id="GO:0003743">
    <property type="term" value="F:translation initiation factor activity"/>
    <property type="evidence" value="ECO:0007669"/>
    <property type="project" value="UniProtKB-KW"/>
</dbReference>
<feature type="region of interest" description="Disordered" evidence="2">
    <location>
        <begin position="1"/>
        <end position="150"/>
    </location>
</feature>
<dbReference type="SUPFAM" id="SSF55418">
    <property type="entry name" value="eIF4e-like"/>
    <property type="match status" value="1"/>
</dbReference>
<name>A0A5C5G9Q3_9BASI</name>
<dbReference type="OrthoDB" id="17977at2759"/>
<dbReference type="PANTHER" id="PTHR11960">
    <property type="entry name" value="EUKARYOTIC TRANSLATION INITIATION FACTOR 4E RELATED"/>
    <property type="match status" value="1"/>
</dbReference>
<feature type="compositionally biased region" description="Low complexity" evidence="2">
    <location>
        <begin position="82"/>
        <end position="92"/>
    </location>
</feature>
<dbReference type="STRING" id="5288.A0A5C5G9Q3"/>
<dbReference type="Pfam" id="PF01652">
    <property type="entry name" value="IF4E"/>
    <property type="match status" value="1"/>
</dbReference>
<organism evidence="3 4">
    <name type="scientific">Rhodotorula diobovata</name>
    <dbReference type="NCBI Taxonomy" id="5288"/>
    <lineage>
        <taxon>Eukaryota</taxon>
        <taxon>Fungi</taxon>
        <taxon>Dikarya</taxon>
        <taxon>Basidiomycota</taxon>
        <taxon>Pucciniomycotina</taxon>
        <taxon>Microbotryomycetes</taxon>
        <taxon>Sporidiobolales</taxon>
        <taxon>Sporidiobolaceae</taxon>
        <taxon>Rhodotorula</taxon>
    </lineage>
</organism>
<reference evidence="3 4" key="1">
    <citation type="submission" date="2019-03" db="EMBL/GenBank/DDBJ databases">
        <title>Rhodosporidium diobovatum UCD-FST 08-225 genome sequencing, assembly, and annotation.</title>
        <authorList>
            <person name="Fakankun I.U."/>
            <person name="Fristensky B."/>
            <person name="Levin D.B."/>
        </authorList>
    </citation>
    <scope>NUCLEOTIDE SEQUENCE [LARGE SCALE GENOMIC DNA]</scope>
    <source>
        <strain evidence="3 4">UCD-FST 08-225</strain>
    </source>
</reference>
<gene>
    <name evidence="3" type="ORF">DMC30DRAFT_370590</name>
</gene>
<evidence type="ECO:0000313" key="3">
    <source>
        <dbReference type="EMBL" id="TNY24651.1"/>
    </source>
</evidence>
<dbReference type="Proteomes" id="UP000311382">
    <property type="component" value="Unassembled WGS sequence"/>
</dbReference>
<dbReference type="AlphaFoldDB" id="A0A5C5G9Q3"/>